<dbReference type="Pfam" id="PF01183">
    <property type="entry name" value="Glyco_hydro_25"/>
    <property type="match status" value="1"/>
</dbReference>
<reference evidence="4 5" key="1">
    <citation type="submission" date="2020-08" db="EMBL/GenBank/DDBJ databases">
        <title>Novel species isolated from subtropical streams in China.</title>
        <authorList>
            <person name="Lu H."/>
        </authorList>
    </citation>
    <scope>NUCLEOTIDE SEQUENCE [LARGE SCALE GENOMIC DNA]</scope>
    <source>
        <strain evidence="4 5">LX15W</strain>
    </source>
</reference>
<gene>
    <name evidence="4" type="ORF">H8K55_19940</name>
</gene>
<evidence type="ECO:0000313" key="4">
    <source>
        <dbReference type="EMBL" id="MBC3875871.1"/>
    </source>
</evidence>
<dbReference type="RefSeq" id="WP_186943828.1">
    <property type="nucleotide sequence ID" value="NZ_JACOGA010000025.1"/>
</dbReference>
<dbReference type="Proteomes" id="UP000624279">
    <property type="component" value="Unassembled WGS sequence"/>
</dbReference>
<dbReference type="SMART" id="SM00641">
    <property type="entry name" value="Glyco_25"/>
    <property type="match status" value="1"/>
</dbReference>
<keyword evidence="5" id="KW-1185">Reference proteome</keyword>
<dbReference type="PROSITE" id="PS51904">
    <property type="entry name" value="GLYCOSYL_HYDROL_F25_2"/>
    <property type="match status" value="1"/>
</dbReference>
<protein>
    <submittedName>
        <fullName evidence="4">Glycosyl hydrolase family 25</fullName>
    </submittedName>
</protein>
<evidence type="ECO:0000256" key="1">
    <source>
        <dbReference type="ARBA" id="ARBA00010646"/>
    </source>
</evidence>
<keyword evidence="2 4" id="KW-0378">Hydrolase</keyword>
<dbReference type="InterPro" id="IPR017853">
    <property type="entry name" value="GH"/>
</dbReference>
<keyword evidence="3" id="KW-0326">Glycosidase</keyword>
<dbReference type="PANTHER" id="PTHR34135:SF2">
    <property type="entry name" value="LYSOZYME"/>
    <property type="match status" value="1"/>
</dbReference>
<dbReference type="InterPro" id="IPR002053">
    <property type="entry name" value="Glyco_hydro_25"/>
</dbReference>
<sequence>MSNNTIAGIDVSHFQGSVNWPAVKAAGTNFAFAKASDGNTYTDPQFANNWRGMQAAGILRGAYHFYESKDDPQTQAQQFLKVLGQLGSNDLPPVVDIESSTGSFGTQSLANNLQIWLDTVEQSLQRTPIIYTNCGFWNANVLTNPTTQFSRYPLWIAQYGVTQPKIPNGWSRWTFWQSSESGSVAGITGAVDTDIFAGTMADLQALIAASRH</sequence>
<dbReference type="InterPro" id="IPR018077">
    <property type="entry name" value="Glyco_hydro_fam25_subgr"/>
</dbReference>
<organism evidence="4 5">
    <name type="scientific">Undibacterium flavidum</name>
    <dbReference type="NCBI Taxonomy" id="2762297"/>
    <lineage>
        <taxon>Bacteria</taxon>
        <taxon>Pseudomonadati</taxon>
        <taxon>Pseudomonadota</taxon>
        <taxon>Betaproteobacteria</taxon>
        <taxon>Burkholderiales</taxon>
        <taxon>Oxalobacteraceae</taxon>
        <taxon>Undibacterium</taxon>
    </lineage>
</organism>
<comment type="caution">
    <text evidence="4">The sequence shown here is derived from an EMBL/GenBank/DDBJ whole genome shotgun (WGS) entry which is preliminary data.</text>
</comment>
<comment type="similarity">
    <text evidence="1">Belongs to the glycosyl hydrolase 25 family.</text>
</comment>
<accession>A0ABR6YH08</accession>
<dbReference type="Gene3D" id="3.20.20.80">
    <property type="entry name" value="Glycosidases"/>
    <property type="match status" value="1"/>
</dbReference>
<evidence type="ECO:0000313" key="5">
    <source>
        <dbReference type="Proteomes" id="UP000624279"/>
    </source>
</evidence>
<dbReference type="EMBL" id="JACOGA010000025">
    <property type="protein sequence ID" value="MBC3875871.1"/>
    <property type="molecule type" value="Genomic_DNA"/>
</dbReference>
<evidence type="ECO:0000256" key="3">
    <source>
        <dbReference type="ARBA" id="ARBA00023295"/>
    </source>
</evidence>
<dbReference type="PANTHER" id="PTHR34135">
    <property type="entry name" value="LYSOZYME"/>
    <property type="match status" value="1"/>
</dbReference>
<dbReference type="GO" id="GO:0016787">
    <property type="term" value="F:hydrolase activity"/>
    <property type="evidence" value="ECO:0007669"/>
    <property type="project" value="UniProtKB-KW"/>
</dbReference>
<dbReference type="SUPFAM" id="SSF51445">
    <property type="entry name" value="(Trans)glycosidases"/>
    <property type="match status" value="1"/>
</dbReference>
<evidence type="ECO:0000256" key="2">
    <source>
        <dbReference type="ARBA" id="ARBA00022801"/>
    </source>
</evidence>
<proteinExistence type="inferred from homology"/>
<name>A0ABR6YH08_9BURK</name>